<feature type="transmembrane region" description="Helical" evidence="7">
    <location>
        <begin position="148"/>
        <end position="169"/>
    </location>
</feature>
<sequence length="284" mass="28488">MIADLVNAATAFVGQLSTFDEWKVLLITFVSTGIEMTFLAGLLVPGESVVMLAGSLPHGPVGVAAAVVAGTAGGLTGQICGYAVGRAFGPRLRGTRLGRRIGAERFDRAEAYLRDRGAPALVAVRFVAVIHAVVPIVAGIVRMPFGRFLGWSALGTALWVGAFAGLGALTAGADTTGGVTVVLTAIGATCLGVVPLGARLIRRAFAGRSAKTRAGAVDGLSTDGLATDELALEGLGQHGLGRDRLGPGWLGLEGLGLDGLGRSALVSGGQDEVAARGPGVGAVA</sequence>
<reference evidence="9 10" key="1">
    <citation type="submission" date="2024-10" db="EMBL/GenBank/DDBJ databases">
        <title>The Natural Products Discovery Center: Release of the First 8490 Sequenced Strains for Exploring Actinobacteria Biosynthetic Diversity.</title>
        <authorList>
            <person name="Kalkreuter E."/>
            <person name="Kautsar S.A."/>
            <person name="Yang D."/>
            <person name="Bader C.D."/>
            <person name="Teijaro C.N."/>
            <person name="Fluegel L."/>
            <person name="Davis C.M."/>
            <person name="Simpson J.R."/>
            <person name="Lauterbach L."/>
            <person name="Steele A.D."/>
            <person name="Gui C."/>
            <person name="Meng S."/>
            <person name="Li G."/>
            <person name="Viehrig K."/>
            <person name="Ye F."/>
            <person name="Su P."/>
            <person name="Kiefer A.F."/>
            <person name="Nichols A."/>
            <person name="Cepeda A.J."/>
            <person name="Yan W."/>
            <person name="Fan B."/>
            <person name="Jiang Y."/>
            <person name="Adhikari A."/>
            <person name="Zheng C.-J."/>
            <person name="Schuster L."/>
            <person name="Cowan T.M."/>
            <person name="Smanski M.J."/>
            <person name="Chevrette M.G."/>
            <person name="De Carvalho L.P.S."/>
            <person name="Shen B."/>
        </authorList>
    </citation>
    <scope>NUCLEOTIDE SEQUENCE [LARGE SCALE GENOMIC DNA]</scope>
    <source>
        <strain evidence="9 10">NPDC000087</strain>
    </source>
</reference>
<feature type="transmembrane region" description="Helical" evidence="7">
    <location>
        <begin position="122"/>
        <end position="141"/>
    </location>
</feature>
<evidence type="ECO:0000256" key="1">
    <source>
        <dbReference type="ARBA" id="ARBA00004651"/>
    </source>
</evidence>
<protein>
    <submittedName>
        <fullName evidence="9">DedA family protein</fullName>
    </submittedName>
</protein>
<evidence type="ECO:0000256" key="4">
    <source>
        <dbReference type="ARBA" id="ARBA00022692"/>
    </source>
</evidence>
<feature type="transmembrane region" description="Helical" evidence="7">
    <location>
        <begin position="181"/>
        <end position="201"/>
    </location>
</feature>
<evidence type="ECO:0000313" key="9">
    <source>
        <dbReference type="EMBL" id="MFF5289608.1"/>
    </source>
</evidence>
<evidence type="ECO:0000256" key="3">
    <source>
        <dbReference type="ARBA" id="ARBA00022475"/>
    </source>
</evidence>
<keyword evidence="3" id="KW-1003">Cell membrane</keyword>
<evidence type="ECO:0000256" key="6">
    <source>
        <dbReference type="ARBA" id="ARBA00023136"/>
    </source>
</evidence>
<dbReference type="RefSeq" id="WP_157297221.1">
    <property type="nucleotide sequence ID" value="NZ_JBIAZU010000002.1"/>
</dbReference>
<keyword evidence="6 7" id="KW-0472">Membrane</keyword>
<accession>A0ABW6W936</accession>
<comment type="caution">
    <text evidence="9">The sequence shown here is derived from an EMBL/GenBank/DDBJ whole genome shotgun (WGS) entry which is preliminary data.</text>
</comment>
<evidence type="ECO:0000256" key="5">
    <source>
        <dbReference type="ARBA" id="ARBA00022989"/>
    </source>
</evidence>
<name>A0ABW6W936_9ACTN</name>
<feature type="domain" description="VTT" evidence="8">
    <location>
        <begin position="44"/>
        <end position="168"/>
    </location>
</feature>
<comment type="subcellular location">
    <subcellularLocation>
        <location evidence="1">Cell membrane</location>
        <topology evidence="1">Multi-pass membrane protein</topology>
    </subcellularLocation>
</comment>
<evidence type="ECO:0000259" key="8">
    <source>
        <dbReference type="Pfam" id="PF09335"/>
    </source>
</evidence>
<dbReference type="Pfam" id="PF09335">
    <property type="entry name" value="VTT_dom"/>
    <property type="match status" value="1"/>
</dbReference>
<dbReference type="PANTHER" id="PTHR42709">
    <property type="entry name" value="ALKALINE PHOSPHATASE LIKE PROTEIN"/>
    <property type="match status" value="1"/>
</dbReference>
<keyword evidence="5 7" id="KW-1133">Transmembrane helix</keyword>
<proteinExistence type="inferred from homology"/>
<keyword evidence="10" id="KW-1185">Reference proteome</keyword>
<feature type="transmembrane region" description="Helical" evidence="7">
    <location>
        <begin position="24"/>
        <end position="44"/>
    </location>
</feature>
<dbReference type="PANTHER" id="PTHR42709:SF6">
    <property type="entry name" value="UNDECAPRENYL PHOSPHATE TRANSPORTER A"/>
    <property type="match status" value="1"/>
</dbReference>
<gene>
    <name evidence="9" type="ORF">ACFY35_09225</name>
</gene>
<evidence type="ECO:0000256" key="2">
    <source>
        <dbReference type="ARBA" id="ARBA00010792"/>
    </source>
</evidence>
<evidence type="ECO:0000313" key="10">
    <source>
        <dbReference type="Proteomes" id="UP001602245"/>
    </source>
</evidence>
<dbReference type="InterPro" id="IPR051311">
    <property type="entry name" value="DedA_domain"/>
</dbReference>
<comment type="similarity">
    <text evidence="2">Belongs to the DedA family.</text>
</comment>
<evidence type="ECO:0000256" key="7">
    <source>
        <dbReference type="SAM" id="Phobius"/>
    </source>
</evidence>
<dbReference type="Proteomes" id="UP001602245">
    <property type="component" value="Unassembled WGS sequence"/>
</dbReference>
<dbReference type="InterPro" id="IPR032816">
    <property type="entry name" value="VTT_dom"/>
</dbReference>
<organism evidence="9 10">
    <name type="scientific">Paractinoplanes globisporus</name>
    <dbReference type="NCBI Taxonomy" id="113565"/>
    <lineage>
        <taxon>Bacteria</taxon>
        <taxon>Bacillati</taxon>
        <taxon>Actinomycetota</taxon>
        <taxon>Actinomycetes</taxon>
        <taxon>Micromonosporales</taxon>
        <taxon>Micromonosporaceae</taxon>
        <taxon>Paractinoplanes</taxon>
    </lineage>
</organism>
<dbReference type="EMBL" id="JBIAZU010000002">
    <property type="protein sequence ID" value="MFF5289608.1"/>
    <property type="molecule type" value="Genomic_DNA"/>
</dbReference>
<keyword evidence="4 7" id="KW-0812">Transmembrane</keyword>